<feature type="transmembrane region" description="Helical" evidence="1">
    <location>
        <begin position="98"/>
        <end position="120"/>
    </location>
</feature>
<dbReference type="InterPro" id="IPR027383">
    <property type="entry name" value="Znf_put"/>
</dbReference>
<organism evidence="3 4">
    <name type="scientific">Tessaracoccus palaemonis</name>
    <dbReference type="NCBI Taxonomy" id="2829499"/>
    <lineage>
        <taxon>Bacteria</taxon>
        <taxon>Bacillati</taxon>
        <taxon>Actinomycetota</taxon>
        <taxon>Actinomycetes</taxon>
        <taxon>Propionibacteriales</taxon>
        <taxon>Propionibacteriaceae</taxon>
        <taxon>Tessaracoccus</taxon>
    </lineage>
</organism>
<keyword evidence="4" id="KW-1185">Reference proteome</keyword>
<keyword evidence="1" id="KW-0812">Transmembrane</keyword>
<keyword evidence="1" id="KW-0472">Membrane</keyword>
<evidence type="ECO:0000313" key="3">
    <source>
        <dbReference type="EMBL" id="QXT63562.1"/>
    </source>
</evidence>
<evidence type="ECO:0000256" key="1">
    <source>
        <dbReference type="SAM" id="Phobius"/>
    </source>
</evidence>
<dbReference type="RefSeq" id="WP_219083490.1">
    <property type="nucleotide sequence ID" value="NZ_CP079216.1"/>
</dbReference>
<gene>
    <name evidence="3" type="ORF">KDB89_03540</name>
</gene>
<proteinExistence type="predicted"/>
<dbReference type="Proteomes" id="UP000824504">
    <property type="component" value="Chromosome"/>
</dbReference>
<evidence type="ECO:0000313" key="4">
    <source>
        <dbReference type="Proteomes" id="UP000824504"/>
    </source>
</evidence>
<sequence length="471" mass="49243">MASVHERVREDLNAYVDQTLPPRRWEQISYHLAGCEDCRAEMLALCSVRNTLGACRASKAPSSLAARLEQIAGDHADAPLYLAAGQGQLPTSRVARRIAASGAALLTFAVVIVVLAALVAPEPVRIADPVGSAREQFSLSASAVSINEAVGAVLLAYEKGADLGASITYQPRGFDGDTHAVTADDAAALLQSATEADVAYSGTQRVWVSDGQGYYRSAAVRVAKQPGEGALLSVLDARGDEFSSSFLPDYISREYEAPEGWSFRIADELETVQGRSAVHLTSSEDAVPVAGWWIDSETGLLLWTERYDATGDVSLAVGFTSLSFGSADLTSASADLSYSLLPASSSGGDGWCVGLPACPATLAGLPLVAYSSAERADGATMVLVYSDGFQTAVVGCARGVLEDAAGTVTAVSTSLPSVRAWQYDDDVVTVATNGSTALLEQIAAQLPAEEPHTETLFERVGAGLQRLMPGS</sequence>
<protein>
    <submittedName>
        <fullName evidence="3">Zf-HC2 domain-containing protein</fullName>
    </submittedName>
</protein>
<keyword evidence="1" id="KW-1133">Transmembrane helix</keyword>
<dbReference type="EMBL" id="CP079216">
    <property type="protein sequence ID" value="QXT63562.1"/>
    <property type="molecule type" value="Genomic_DNA"/>
</dbReference>
<feature type="domain" description="Putative zinc-finger" evidence="2">
    <location>
        <begin position="7"/>
        <end position="39"/>
    </location>
</feature>
<accession>A0ABX8SJK7</accession>
<reference evidence="3 4" key="1">
    <citation type="submission" date="2021-07" db="EMBL/GenBank/DDBJ databases">
        <title>complete genome sequencing of Tessaracoccus sp.J1M15.</title>
        <authorList>
            <person name="Bae J.-W."/>
            <person name="Kim D.-y."/>
        </authorList>
    </citation>
    <scope>NUCLEOTIDE SEQUENCE [LARGE SCALE GENOMIC DNA]</scope>
    <source>
        <strain evidence="3 4">J1M15</strain>
    </source>
</reference>
<evidence type="ECO:0000259" key="2">
    <source>
        <dbReference type="Pfam" id="PF13490"/>
    </source>
</evidence>
<name>A0ABX8SJK7_9ACTN</name>
<dbReference type="Pfam" id="PF13490">
    <property type="entry name" value="zf-HC2"/>
    <property type="match status" value="1"/>
</dbReference>